<feature type="region of interest" description="Disordered" evidence="6">
    <location>
        <begin position="1"/>
        <end position="26"/>
    </location>
</feature>
<evidence type="ECO:0000313" key="9">
    <source>
        <dbReference type="Proteomes" id="UP000721236"/>
    </source>
</evidence>
<organism evidence="8 9">
    <name type="scientific">Cupriavidus respiraculi</name>
    <dbReference type="NCBI Taxonomy" id="195930"/>
    <lineage>
        <taxon>Bacteria</taxon>
        <taxon>Pseudomonadati</taxon>
        <taxon>Pseudomonadota</taxon>
        <taxon>Betaproteobacteria</taxon>
        <taxon>Burkholderiales</taxon>
        <taxon>Burkholderiaceae</taxon>
        <taxon>Cupriavidus</taxon>
    </lineage>
</organism>
<dbReference type="Pfam" id="PF17918">
    <property type="entry name" value="TetR_C_15"/>
    <property type="match status" value="1"/>
</dbReference>
<keyword evidence="1" id="KW-0678">Repressor</keyword>
<evidence type="ECO:0000259" key="7">
    <source>
        <dbReference type="PROSITE" id="PS50977"/>
    </source>
</evidence>
<dbReference type="InterPro" id="IPR050109">
    <property type="entry name" value="HTH-type_TetR-like_transc_reg"/>
</dbReference>
<dbReference type="Pfam" id="PF00440">
    <property type="entry name" value="TetR_N"/>
    <property type="match status" value="1"/>
</dbReference>
<proteinExistence type="predicted"/>
<keyword evidence="9" id="KW-1185">Reference proteome</keyword>
<dbReference type="EMBL" id="CAJZAH010000003">
    <property type="protein sequence ID" value="CAG9178242.1"/>
    <property type="molecule type" value="Genomic_DNA"/>
</dbReference>
<comment type="caution">
    <text evidence="8">The sequence shown here is derived from an EMBL/GenBank/DDBJ whole genome shotgun (WGS) entry which is preliminary data.</text>
</comment>
<keyword evidence="2" id="KW-0805">Transcription regulation</keyword>
<keyword evidence="3 5" id="KW-0238">DNA-binding</keyword>
<feature type="compositionally biased region" description="Basic and acidic residues" evidence="6">
    <location>
        <begin position="1"/>
        <end position="10"/>
    </location>
</feature>
<dbReference type="PROSITE" id="PS01081">
    <property type="entry name" value="HTH_TETR_1"/>
    <property type="match status" value="1"/>
</dbReference>
<dbReference type="PANTHER" id="PTHR30055:SF234">
    <property type="entry name" value="HTH-TYPE TRANSCRIPTIONAL REGULATOR BETI"/>
    <property type="match status" value="1"/>
</dbReference>
<sequence>MDEERQEKDAASAPPPEAAPRNAAAAAPALGLRRAPVQARGRATFDRILDTTATLLDEVGIERISTNLIARRAGINIATLYKYFPNKLSVINALFEHQIQQRTEYSRAAVPEGGHQGDWRTVVDTVVDALFAARRRQPGNTALRRAMLSSPELRQIHDAMNRETAGELAVRIAARQRVAGEAAEVTARCAIEMLSGLLDLAEGEAEPARTLVQAEAKRALKAYLAHCFED</sequence>
<evidence type="ECO:0000256" key="6">
    <source>
        <dbReference type="SAM" id="MobiDB-lite"/>
    </source>
</evidence>
<evidence type="ECO:0000256" key="4">
    <source>
        <dbReference type="ARBA" id="ARBA00023163"/>
    </source>
</evidence>
<evidence type="ECO:0000256" key="5">
    <source>
        <dbReference type="PROSITE-ProRule" id="PRU00335"/>
    </source>
</evidence>
<name>A0ABM8XE70_9BURK</name>
<dbReference type="RefSeq" id="WP_224043040.1">
    <property type="nucleotide sequence ID" value="NZ_CAJZAH010000003.1"/>
</dbReference>
<dbReference type="InterPro" id="IPR041669">
    <property type="entry name" value="TetR_C_15"/>
</dbReference>
<accession>A0ABM8XE70</accession>
<evidence type="ECO:0000313" key="8">
    <source>
        <dbReference type="EMBL" id="CAG9178242.1"/>
    </source>
</evidence>
<dbReference type="SUPFAM" id="SSF46689">
    <property type="entry name" value="Homeodomain-like"/>
    <property type="match status" value="1"/>
</dbReference>
<dbReference type="Proteomes" id="UP000721236">
    <property type="component" value="Unassembled WGS sequence"/>
</dbReference>
<keyword evidence="4" id="KW-0804">Transcription</keyword>
<protein>
    <recommendedName>
        <fullName evidence="7">HTH tetR-type domain-containing protein</fullName>
    </recommendedName>
</protein>
<dbReference type="PRINTS" id="PR00455">
    <property type="entry name" value="HTHTETR"/>
</dbReference>
<feature type="domain" description="HTH tetR-type" evidence="7">
    <location>
        <begin position="42"/>
        <end position="102"/>
    </location>
</feature>
<dbReference type="PROSITE" id="PS50977">
    <property type="entry name" value="HTH_TETR_2"/>
    <property type="match status" value="1"/>
</dbReference>
<dbReference type="PANTHER" id="PTHR30055">
    <property type="entry name" value="HTH-TYPE TRANSCRIPTIONAL REGULATOR RUTR"/>
    <property type="match status" value="1"/>
</dbReference>
<dbReference type="InterPro" id="IPR009057">
    <property type="entry name" value="Homeodomain-like_sf"/>
</dbReference>
<dbReference type="Gene3D" id="1.10.357.10">
    <property type="entry name" value="Tetracycline Repressor, domain 2"/>
    <property type="match status" value="1"/>
</dbReference>
<evidence type="ECO:0000256" key="3">
    <source>
        <dbReference type="ARBA" id="ARBA00023125"/>
    </source>
</evidence>
<feature type="DNA-binding region" description="H-T-H motif" evidence="5">
    <location>
        <begin position="65"/>
        <end position="84"/>
    </location>
</feature>
<dbReference type="InterPro" id="IPR001647">
    <property type="entry name" value="HTH_TetR"/>
</dbReference>
<gene>
    <name evidence="8" type="ORF">LMG21510_03531</name>
</gene>
<reference evidence="8 9" key="1">
    <citation type="submission" date="2021-08" db="EMBL/GenBank/DDBJ databases">
        <authorList>
            <person name="Peeters C."/>
        </authorList>
    </citation>
    <scope>NUCLEOTIDE SEQUENCE [LARGE SCALE GENOMIC DNA]</scope>
    <source>
        <strain evidence="8 9">LMG 21510</strain>
    </source>
</reference>
<dbReference type="InterPro" id="IPR023772">
    <property type="entry name" value="DNA-bd_HTH_TetR-type_CS"/>
</dbReference>
<evidence type="ECO:0000256" key="1">
    <source>
        <dbReference type="ARBA" id="ARBA00022491"/>
    </source>
</evidence>
<evidence type="ECO:0000256" key="2">
    <source>
        <dbReference type="ARBA" id="ARBA00023015"/>
    </source>
</evidence>